<dbReference type="Proteomes" id="UP000242519">
    <property type="component" value="Unassembled WGS sequence"/>
</dbReference>
<feature type="region of interest" description="Disordered" evidence="1">
    <location>
        <begin position="114"/>
        <end position="138"/>
    </location>
</feature>
<evidence type="ECO:0000313" key="3">
    <source>
        <dbReference type="Proteomes" id="UP000242519"/>
    </source>
</evidence>
<protein>
    <submittedName>
        <fullName evidence="2">Uncharacterized protein</fullName>
    </submittedName>
</protein>
<gene>
    <name evidence="2" type="ORF">B2J93_5506</name>
</gene>
<organism evidence="2 3">
    <name type="scientific">Diplocarpon coronariae</name>
    <dbReference type="NCBI Taxonomy" id="2795749"/>
    <lineage>
        <taxon>Eukaryota</taxon>
        <taxon>Fungi</taxon>
        <taxon>Dikarya</taxon>
        <taxon>Ascomycota</taxon>
        <taxon>Pezizomycotina</taxon>
        <taxon>Leotiomycetes</taxon>
        <taxon>Helotiales</taxon>
        <taxon>Drepanopezizaceae</taxon>
        <taxon>Diplocarpon</taxon>
    </lineage>
</organism>
<feature type="region of interest" description="Disordered" evidence="1">
    <location>
        <begin position="272"/>
        <end position="341"/>
    </location>
</feature>
<keyword evidence="3" id="KW-1185">Reference proteome</keyword>
<comment type="caution">
    <text evidence="2">The sequence shown here is derived from an EMBL/GenBank/DDBJ whole genome shotgun (WGS) entry which is preliminary data.</text>
</comment>
<evidence type="ECO:0000256" key="1">
    <source>
        <dbReference type="SAM" id="MobiDB-lite"/>
    </source>
</evidence>
<dbReference type="InParanoid" id="A0A218Z1V9"/>
<accession>A0A218Z1V9</accession>
<feature type="region of interest" description="Disordered" evidence="1">
    <location>
        <begin position="42"/>
        <end position="83"/>
    </location>
</feature>
<dbReference type="EMBL" id="MZNU01000281">
    <property type="protein sequence ID" value="OWP01226.1"/>
    <property type="molecule type" value="Genomic_DNA"/>
</dbReference>
<feature type="region of interest" description="Disordered" evidence="1">
    <location>
        <begin position="203"/>
        <end position="244"/>
    </location>
</feature>
<feature type="compositionally biased region" description="Basic and acidic residues" evidence="1">
    <location>
        <begin position="276"/>
        <end position="292"/>
    </location>
</feature>
<feature type="compositionally biased region" description="Polar residues" evidence="1">
    <location>
        <begin position="322"/>
        <end position="331"/>
    </location>
</feature>
<evidence type="ECO:0000313" key="2">
    <source>
        <dbReference type="EMBL" id="OWP01226.1"/>
    </source>
</evidence>
<dbReference type="AlphaFoldDB" id="A0A218Z1V9"/>
<sequence>MHPGPAANCLGAGFTGTQLHQARGAKIKMTGRRRFLRLEAAPTAGRDESGRRLWRPQQLASAGQGPRACRSRDSRGARPGGRAGLPVVRWTAEVWPAPVPVPPRLRITRPLASAEPVPVSPARGPGRQPARDPAAGGRYGAVLSRPLLDLSAVDGRDRRALSRSSHGAVCTLLRTRCGLSSPHSSRSIRESVAQIAQEGCQNIPEVPARTAPGAATRSSPRRSVSGRIPASHDDHNLDSSSPLNPPCRACTPARMILGSAALTLLFGYLGNASSMRDSRGPGPRERRRDMEISRGAPLAQARARHEIADPPPSTTGDRRVSHGTSVPTATTPGRHPPPDER</sequence>
<name>A0A218Z1V9_9HELO</name>
<proteinExistence type="predicted"/>
<reference evidence="2 3" key="1">
    <citation type="submission" date="2017-04" db="EMBL/GenBank/DDBJ databases">
        <title>Draft genome sequence of Marssonina coronaria NL1: causal agent of apple blotch.</title>
        <authorList>
            <person name="Cheng Q."/>
        </authorList>
    </citation>
    <scope>NUCLEOTIDE SEQUENCE [LARGE SCALE GENOMIC DNA]</scope>
    <source>
        <strain evidence="2 3">NL1</strain>
    </source>
</reference>